<evidence type="ECO:0000313" key="2">
    <source>
        <dbReference type="Proteomes" id="UP001283361"/>
    </source>
</evidence>
<comment type="caution">
    <text evidence="1">The sequence shown here is derived from an EMBL/GenBank/DDBJ whole genome shotgun (WGS) entry which is preliminary data.</text>
</comment>
<gene>
    <name evidence="1" type="ORF">RRG08_036680</name>
</gene>
<sequence length="326" mass="36238">MCLDMSVLPRGSSVSLFLIKGHACINEHRLSNNFKLDLKDDCDQYYVHTWTGCTIKISAGVDKITELVLWIKSSSTPVRLTEYVNKRKVLVVDYTLASAVSLANLKYKTRTDSRSTHLMVDMNSGNSGSPGVVSVYPMSGTIPPHHSMDILPTNKLSYFCKTNKSEIVLKELAGLVEHAEDFVVYIHSSQRNQIESIVTTLGISCVICADELLYYQLAAANSLSSSVEIYKLPAMMPGHTTTTTSDNNVYRHVFLNKFKPYHFHHTEVHTSPLVEMPDSMLPLNTGHDVVLSTLDGIEPNTLYYAIVSKKRESCIDAFLGVPMVGL</sequence>
<protein>
    <submittedName>
        <fullName evidence="1">Uncharacterized protein</fullName>
    </submittedName>
</protein>
<accession>A0AAE1AES5</accession>
<evidence type="ECO:0000313" key="1">
    <source>
        <dbReference type="EMBL" id="KAK3786575.1"/>
    </source>
</evidence>
<dbReference type="EMBL" id="JAWDGP010001955">
    <property type="protein sequence ID" value="KAK3786575.1"/>
    <property type="molecule type" value="Genomic_DNA"/>
</dbReference>
<keyword evidence="2" id="KW-1185">Reference proteome</keyword>
<name>A0AAE1AES5_9GAST</name>
<proteinExistence type="predicted"/>
<dbReference type="Proteomes" id="UP001283361">
    <property type="component" value="Unassembled WGS sequence"/>
</dbReference>
<dbReference type="AlphaFoldDB" id="A0AAE1AES5"/>
<organism evidence="1 2">
    <name type="scientific">Elysia crispata</name>
    <name type="common">lettuce slug</name>
    <dbReference type="NCBI Taxonomy" id="231223"/>
    <lineage>
        <taxon>Eukaryota</taxon>
        <taxon>Metazoa</taxon>
        <taxon>Spiralia</taxon>
        <taxon>Lophotrochozoa</taxon>
        <taxon>Mollusca</taxon>
        <taxon>Gastropoda</taxon>
        <taxon>Heterobranchia</taxon>
        <taxon>Euthyneura</taxon>
        <taxon>Panpulmonata</taxon>
        <taxon>Sacoglossa</taxon>
        <taxon>Placobranchoidea</taxon>
        <taxon>Plakobranchidae</taxon>
        <taxon>Elysia</taxon>
    </lineage>
</organism>
<reference evidence="1" key="1">
    <citation type="journal article" date="2023" name="G3 (Bethesda)">
        <title>A reference genome for the long-term kleptoplast-retaining sea slug Elysia crispata morphotype clarki.</title>
        <authorList>
            <person name="Eastman K.E."/>
            <person name="Pendleton A.L."/>
            <person name="Shaikh M.A."/>
            <person name="Suttiyut T."/>
            <person name="Ogas R."/>
            <person name="Tomko P."/>
            <person name="Gavelis G."/>
            <person name="Widhalm J.R."/>
            <person name="Wisecaver J.H."/>
        </authorList>
    </citation>
    <scope>NUCLEOTIDE SEQUENCE</scope>
    <source>
        <strain evidence="1">ECLA1</strain>
    </source>
</reference>